<dbReference type="Gene3D" id="3.30.70.240">
    <property type="match status" value="1"/>
</dbReference>
<dbReference type="InterPro" id="IPR039100">
    <property type="entry name" value="Sdo1/SBDS-like"/>
</dbReference>
<dbReference type="VEuPathDB" id="FungiDB:AeMF1_011940"/>
<evidence type="ECO:0000256" key="2">
    <source>
        <dbReference type="ARBA" id="ARBA00004496"/>
    </source>
</evidence>
<dbReference type="SUPFAM" id="SSF89895">
    <property type="entry name" value="FYSH domain"/>
    <property type="match status" value="1"/>
</dbReference>
<dbReference type="Pfam" id="PF09377">
    <property type="entry name" value="SBDS_domain_II"/>
    <property type="match status" value="1"/>
</dbReference>
<name>A0A6G0WVV7_9STRA</name>
<proteinExistence type="inferred from homology"/>
<dbReference type="AlphaFoldDB" id="A0A6G0WVV7"/>
<protein>
    <recommendedName>
        <fullName evidence="8">C2H2-type domain-containing protein</fullName>
    </recommendedName>
</protein>
<comment type="subcellular location">
    <subcellularLocation>
        <location evidence="2">Cytoplasm</location>
    </subcellularLocation>
    <subcellularLocation>
        <location evidence="1">Nucleus</location>
    </subcellularLocation>
</comment>
<comment type="similarity">
    <text evidence="3">Belongs to the SDO1/SBDS family.</text>
</comment>
<evidence type="ECO:0000259" key="8">
    <source>
        <dbReference type="PROSITE" id="PS00028"/>
    </source>
</evidence>
<dbReference type="EMBL" id="VJMJ01000140">
    <property type="protein sequence ID" value="KAF0731692.1"/>
    <property type="molecule type" value="Genomic_DNA"/>
</dbReference>
<gene>
    <name evidence="9" type="ORF">Ae201684_010996</name>
</gene>
<dbReference type="Proteomes" id="UP000481153">
    <property type="component" value="Unassembled WGS sequence"/>
</dbReference>
<dbReference type="Gene3D" id="3.30.1250.10">
    <property type="entry name" value="Ribosome maturation protein SBDS, N-terminal domain"/>
    <property type="match status" value="1"/>
</dbReference>
<dbReference type="PANTHER" id="PTHR10927:SF1">
    <property type="entry name" value="RIBOSOME MATURATION PROTEIN SBDS"/>
    <property type="match status" value="1"/>
</dbReference>
<dbReference type="GO" id="GO:0042256">
    <property type="term" value="P:cytosolic ribosome assembly"/>
    <property type="evidence" value="ECO:0007669"/>
    <property type="project" value="InterPro"/>
</dbReference>
<dbReference type="PROSITE" id="PS00028">
    <property type="entry name" value="ZINC_FINGER_C2H2_1"/>
    <property type="match status" value="1"/>
</dbReference>
<evidence type="ECO:0000313" key="10">
    <source>
        <dbReference type="Proteomes" id="UP000481153"/>
    </source>
</evidence>
<feature type="domain" description="C2H2-type" evidence="8">
    <location>
        <begin position="290"/>
        <end position="312"/>
    </location>
</feature>
<dbReference type="InterPro" id="IPR036786">
    <property type="entry name" value="Ribosome_mat_SBDS_N_sf"/>
</dbReference>
<dbReference type="InterPro" id="IPR037188">
    <property type="entry name" value="Sdo1/SBDS_central_sf"/>
</dbReference>
<organism evidence="9 10">
    <name type="scientific">Aphanomyces euteiches</name>
    <dbReference type="NCBI Taxonomy" id="100861"/>
    <lineage>
        <taxon>Eukaryota</taxon>
        <taxon>Sar</taxon>
        <taxon>Stramenopiles</taxon>
        <taxon>Oomycota</taxon>
        <taxon>Saprolegniomycetes</taxon>
        <taxon>Saprolegniales</taxon>
        <taxon>Verrucalvaceae</taxon>
        <taxon>Aphanomyces</taxon>
    </lineage>
</organism>
<dbReference type="Gene3D" id="1.10.10.900">
    <property type="entry name" value="SBDS protein C-terminal domain, subdomain 1"/>
    <property type="match status" value="1"/>
</dbReference>
<comment type="caution">
    <text evidence="9">The sequence shown here is derived from an EMBL/GenBank/DDBJ whole genome shotgun (WGS) entry which is preliminary data.</text>
</comment>
<dbReference type="GO" id="GO:0005634">
    <property type="term" value="C:nucleus"/>
    <property type="evidence" value="ECO:0007669"/>
    <property type="project" value="UniProtKB-SubCell"/>
</dbReference>
<keyword evidence="6" id="KW-0539">Nucleus</keyword>
<sequence length="347" mass="38714">MGFLHQSQRVFTPLSQQRLENTTVVRLRKGGCRFEVACIKNTVANWRSGVETDLEQVLQSRAIFENVSRAKRAHDEDIERVFKTLDIEHVAKIIIETGEVQVTDEERATHNESVFREIAGIVADRCVHPESNRPYSVSSIEKLMKDTQYALNPNRSVKQQASDVVQSLKARIPITRAKMKVQVSVGLQDESLLNDFLSSNTANIVEQQSSDAGLSYVCLIEPDVYRSIDTFVAQDAASRSFVVVERYFHEGSELVLESEDVKPAPVATNETPAQPPAIPVAAPKPRGRACGTCGGNFADSAQYRDHFRSEWHRYNLKMKAKGSAVTDERSFLALDAAAIQSVFESLE</sequence>
<evidence type="ECO:0000256" key="5">
    <source>
        <dbReference type="ARBA" id="ARBA00022517"/>
    </source>
</evidence>
<dbReference type="NCBIfam" id="TIGR00291">
    <property type="entry name" value="RNA_SBDS"/>
    <property type="match status" value="1"/>
</dbReference>
<evidence type="ECO:0000313" key="9">
    <source>
        <dbReference type="EMBL" id="KAF0731692.1"/>
    </source>
</evidence>
<dbReference type="InterPro" id="IPR002140">
    <property type="entry name" value="Sdo1/SBDS"/>
</dbReference>
<dbReference type="InterPro" id="IPR013087">
    <property type="entry name" value="Znf_C2H2_type"/>
</dbReference>
<evidence type="ECO:0000256" key="6">
    <source>
        <dbReference type="ARBA" id="ARBA00023242"/>
    </source>
</evidence>
<evidence type="ECO:0000256" key="7">
    <source>
        <dbReference type="ARBA" id="ARBA00049708"/>
    </source>
</evidence>
<accession>A0A6G0WVV7</accession>
<keyword evidence="4" id="KW-0963">Cytoplasm</keyword>
<dbReference type="Pfam" id="PF01172">
    <property type="entry name" value="SBDS_N"/>
    <property type="match status" value="1"/>
</dbReference>
<keyword evidence="10" id="KW-1185">Reference proteome</keyword>
<dbReference type="GO" id="GO:0005737">
    <property type="term" value="C:cytoplasm"/>
    <property type="evidence" value="ECO:0007669"/>
    <property type="project" value="UniProtKB-SubCell"/>
</dbReference>
<dbReference type="SUPFAM" id="SSF109728">
    <property type="entry name" value="Hypothetical protein AF0491, middle domain"/>
    <property type="match status" value="1"/>
</dbReference>
<reference evidence="9 10" key="1">
    <citation type="submission" date="2019-07" db="EMBL/GenBank/DDBJ databases">
        <title>Genomics analysis of Aphanomyces spp. identifies a new class of oomycete effector associated with host adaptation.</title>
        <authorList>
            <person name="Gaulin E."/>
        </authorList>
    </citation>
    <scope>NUCLEOTIDE SEQUENCE [LARGE SCALE GENOMIC DNA]</scope>
    <source>
        <strain evidence="9 10">ATCC 201684</strain>
    </source>
</reference>
<dbReference type="PANTHER" id="PTHR10927">
    <property type="entry name" value="RIBOSOME MATURATION PROTEIN SBDS"/>
    <property type="match status" value="1"/>
</dbReference>
<comment type="subunit">
    <text evidence="7">Associates with the 60S ribosomal subunit.</text>
</comment>
<dbReference type="InterPro" id="IPR018978">
    <property type="entry name" value="SDO1/SBDS_central"/>
</dbReference>
<keyword evidence="5" id="KW-0690">Ribosome biogenesis</keyword>
<evidence type="ECO:0000256" key="4">
    <source>
        <dbReference type="ARBA" id="ARBA00022490"/>
    </source>
</evidence>
<evidence type="ECO:0000256" key="3">
    <source>
        <dbReference type="ARBA" id="ARBA00007433"/>
    </source>
</evidence>
<evidence type="ECO:0000256" key="1">
    <source>
        <dbReference type="ARBA" id="ARBA00004123"/>
    </source>
</evidence>
<dbReference type="InterPro" id="IPR019783">
    <property type="entry name" value="SDO1/SBDS_N"/>
</dbReference>